<feature type="domain" description="HD-GYP" evidence="1">
    <location>
        <begin position="160"/>
        <end position="386"/>
    </location>
</feature>
<dbReference type="SMART" id="SM00065">
    <property type="entry name" value="GAF"/>
    <property type="match status" value="1"/>
</dbReference>
<reference evidence="3" key="1">
    <citation type="submission" date="2012-11" db="EMBL/GenBank/DDBJ databases">
        <authorList>
            <person name="Lucero-Rivera Y.E."/>
            <person name="Tovar-Ramirez D."/>
        </authorList>
    </citation>
    <scope>NUCLEOTIDE SEQUENCE [LARGE SCALE GENOMIC DNA]</scope>
    <source>
        <strain evidence="3">Araruama</strain>
    </source>
</reference>
<comment type="caution">
    <text evidence="2">The sequence shown here is derived from an EMBL/GenBank/DDBJ whole genome shotgun (WGS) entry which is preliminary data.</text>
</comment>
<sequence length="389" mass="44346">MDILLERVLLEARTFTNADAGSIYIRENDMLHFSYTQNTTLQKQLPEGEKLIYSTFRIPIDSTSLAGHVAVTGQVLNLPDAYLTHPQAPYKFSRQFDQTTGYKSKSVCTIPLNTSRGDILGILQLINAQNQDIEIVPFSSNDQSLMLHFASIASVALERAQMNRGTFLRMLRMSDLRDPRETGVHVNRVGAYAVELYERWAIRHRIHEKEMEKNRDVIRIAAMMHDVGKVGISDLILKKPGRYNHDEFEIMKQHTVLGARLFLDVQSEYDEASFQVTLNHHERWDGNGYPGYIDVATGDPIPSFMLPDGRPRGKKGEEIPLFARIVFVVDVFDALATERCYKKAWEESRVLEAIQDGAGTQFDPELVEIFLSGFHSFKAIQDRYQDDVC</sequence>
<dbReference type="SUPFAM" id="SSF55781">
    <property type="entry name" value="GAF domain-like"/>
    <property type="match status" value="1"/>
</dbReference>
<dbReference type="InterPro" id="IPR003018">
    <property type="entry name" value="GAF"/>
</dbReference>
<organism evidence="2 3">
    <name type="scientific">Candidatus Magnetoglobus multicellularis str. Araruama</name>
    <dbReference type="NCBI Taxonomy" id="890399"/>
    <lineage>
        <taxon>Bacteria</taxon>
        <taxon>Pseudomonadati</taxon>
        <taxon>Thermodesulfobacteriota</taxon>
        <taxon>Desulfobacteria</taxon>
        <taxon>Desulfobacterales</taxon>
        <taxon>Desulfobacteraceae</taxon>
        <taxon>Candidatus Magnetoglobus</taxon>
    </lineage>
</organism>
<dbReference type="EMBL" id="ATBP01000142">
    <property type="protein sequence ID" value="ETR72495.1"/>
    <property type="molecule type" value="Genomic_DNA"/>
</dbReference>
<dbReference type="Proteomes" id="UP000189670">
    <property type="component" value="Unassembled WGS sequence"/>
</dbReference>
<keyword evidence="2" id="KW-0378">Hydrolase</keyword>
<protein>
    <submittedName>
        <fullName evidence="2">Metal dependent phosphohydrolase</fullName>
    </submittedName>
</protein>
<dbReference type="CDD" id="cd00077">
    <property type="entry name" value="HDc"/>
    <property type="match status" value="1"/>
</dbReference>
<name>A0A1V1PCT8_9BACT</name>
<dbReference type="SUPFAM" id="SSF109604">
    <property type="entry name" value="HD-domain/PDEase-like"/>
    <property type="match status" value="1"/>
</dbReference>
<dbReference type="PANTHER" id="PTHR43155:SF2">
    <property type="entry name" value="CYCLIC DI-GMP PHOSPHODIESTERASE PA4108"/>
    <property type="match status" value="1"/>
</dbReference>
<accession>A0A1V1PCT8</accession>
<dbReference type="InterPro" id="IPR029016">
    <property type="entry name" value="GAF-like_dom_sf"/>
</dbReference>
<dbReference type="GO" id="GO:0016787">
    <property type="term" value="F:hydrolase activity"/>
    <property type="evidence" value="ECO:0007669"/>
    <property type="project" value="UniProtKB-KW"/>
</dbReference>
<dbReference type="Pfam" id="PF01966">
    <property type="entry name" value="HD"/>
    <property type="match status" value="1"/>
</dbReference>
<dbReference type="SMART" id="SM00471">
    <property type="entry name" value="HDc"/>
    <property type="match status" value="1"/>
</dbReference>
<dbReference type="Gene3D" id="3.30.450.40">
    <property type="match status" value="1"/>
</dbReference>
<evidence type="ECO:0000313" key="3">
    <source>
        <dbReference type="Proteomes" id="UP000189670"/>
    </source>
</evidence>
<dbReference type="PANTHER" id="PTHR43155">
    <property type="entry name" value="CYCLIC DI-GMP PHOSPHODIESTERASE PA4108-RELATED"/>
    <property type="match status" value="1"/>
</dbReference>
<dbReference type="InterPro" id="IPR006674">
    <property type="entry name" value="HD_domain"/>
</dbReference>
<dbReference type="Pfam" id="PF01590">
    <property type="entry name" value="GAF"/>
    <property type="match status" value="1"/>
</dbReference>
<dbReference type="InterPro" id="IPR037522">
    <property type="entry name" value="HD_GYP_dom"/>
</dbReference>
<gene>
    <name evidence="2" type="ORF">OMM_01680</name>
</gene>
<dbReference type="Gene3D" id="1.10.3210.10">
    <property type="entry name" value="Hypothetical protein af1432"/>
    <property type="match status" value="1"/>
</dbReference>
<proteinExistence type="predicted"/>
<dbReference type="InterPro" id="IPR003607">
    <property type="entry name" value="HD/PDEase_dom"/>
</dbReference>
<evidence type="ECO:0000313" key="2">
    <source>
        <dbReference type="EMBL" id="ETR72495.1"/>
    </source>
</evidence>
<dbReference type="PROSITE" id="PS51832">
    <property type="entry name" value="HD_GYP"/>
    <property type="match status" value="1"/>
</dbReference>
<dbReference type="AlphaFoldDB" id="A0A1V1PCT8"/>
<evidence type="ECO:0000259" key="1">
    <source>
        <dbReference type="PROSITE" id="PS51832"/>
    </source>
</evidence>